<evidence type="ECO:0000313" key="19">
    <source>
        <dbReference type="Proteomes" id="UP000199400"/>
    </source>
</evidence>
<dbReference type="STRING" id="54.SAMN02745121_00075"/>
<protein>
    <recommendedName>
        <fullName evidence="14">cholesterol 7-desaturase</fullName>
        <ecNumber evidence="14">1.14.19.21</ecNumber>
    </recommendedName>
</protein>
<dbReference type="InterPro" id="IPR036922">
    <property type="entry name" value="Rieske_2Fe-2S_sf"/>
</dbReference>
<dbReference type="Gene3D" id="3.90.380.10">
    <property type="entry name" value="Naphthalene 1,2-dioxygenase Alpha Subunit, Chain A, domain 1"/>
    <property type="match status" value="1"/>
</dbReference>
<dbReference type="AlphaFoldDB" id="A0A1I1SU72"/>
<dbReference type="EC" id="1.14.19.21" evidence="14"/>
<dbReference type="InterPro" id="IPR017941">
    <property type="entry name" value="Rieske_2Fe-2S"/>
</dbReference>
<evidence type="ECO:0000256" key="6">
    <source>
        <dbReference type="ARBA" id="ARBA00022723"/>
    </source>
</evidence>
<feature type="domain" description="Rieske" evidence="17">
    <location>
        <begin position="14"/>
        <end position="117"/>
    </location>
</feature>
<dbReference type="GO" id="GO:0046872">
    <property type="term" value="F:metal ion binding"/>
    <property type="evidence" value="ECO:0007669"/>
    <property type="project" value="UniProtKB-KW"/>
</dbReference>
<dbReference type="EMBL" id="FOMX01000002">
    <property type="protein sequence ID" value="SFD46580.1"/>
    <property type="molecule type" value="Genomic_DNA"/>
</dbReference>
<organism evidence="18 19">
    <name type="scientific">Nannocystis exedens</name>
    <dbReference type="NCBI Taxonomy" id="54"/>
    <lineage>
        <taxon>Bacteria</taxon>
        <taxon>Pseudomonadati</taxon>
        <taxon>Myxococcota</taxon>
        <taxon>Polyangia</taxon>
        <taxon>Nannocystales</taxon>
        <taxon>Nannocystaceae</taxon>
        <taxon>Nannocystis</taxon>
    </lineage>
</organism>
<dbReference type="Pfam" id="PF19298">
    <property type="entry name" value="KshA_C"/>
    <property type="match status" value="1"/>
</dbReference>
<dbReference type="Pfam" id="PF00355">
    <property type="entry name" value="Rieske"/>
    <property type="match status" value="1"/>
</dbReference>
<dbReference type="SUPFAM" id="SSF50022">
    <property type="entry name" value="ISP domain"/>
    <property type="match status" value="1"/>
</dbReference>
<dbReference type="GO" id="GO:0008203">
    <property type="term" value="P:cholesterol metabolic process"/>
    <property type="evidence" value="ECO:0007669"/>
    <property type="project" value="InterPro"/>
</dbReference>
<evidence type="ECO:0000256" key="11">
    <source>
        <dbReference type="ARBA" id="ARBA00023136"/>
    </source>
</evidence>
<keyword evidence="9" id="KW-0408">Iron</keyword>
<dbReference type="CDD" id="cd03469">
    <property type="entry name" value="Rieske_RO_Alpha_N"/>
    <property type="match status" value="1"/>
</dbReference>
<keyword evidence="5" id="KW-0001">2Fe-2S</keyword>
<gene>
    <name evidence="18" type="ORF">SAMN02745121_00075</name>
</gene>
<keyword evidence="6" id="KW-0479">Metal-binding</keyword>
<evidence type="ECO:0000256" key="16">
    <source>
        <dbReference type="ARBA" id="ARBA00049548"/>
    </source>
</evidence>
<accession>A0A1I1SU72</accession>
<comment type="pathway">
    <text evidence="3">Hormone biosynthesis.</text>
</comment>
<keyword evidence="8" id="KW-0560">Oxidoreductase</keyword>
<dbReference type="PROSITE" id="PS51296">
    <property type="entry name" value="RIESKE"/>
    <property type="match status" value="1"/>
</dbReference>
<dbReference type="InterPro" id="IPR045605">
    <property type="entry name" value="KshA-like_C"/>
</dbReference>
<evidence type="ECO:0000256" key="15">
    <source>
        <dbReference type="ARBA" id="ARBA00047853"/>
    </source>
</evidence>
<comment type="catalytic activity">
    <reaction evidence="16">
        <text>cholesterol + NADPH + O2 + H(+) = 7-dehydrocholesterol + NADP(+) + 2 H2O</text>
        <dbReference type="Rhea" id="RHEA:45024"/>
        <dbReference type="ChEBI" id="CHEBI:15377"/>
        <dbReference type="ChEBI" id="CHEBI:15378"/>
        <dbReference type="ChEBI" id="CHEBI:15379"/>
        <dbReference type="ChEBI" id="CHEBI:16113"/>
        <dbReference type="ChEBI" id="CHEBI:17759"/>
        <dbReference type="ChEBI" id="CHEBI:57783"/>
        <dbReference type="ChEBI" id="CHEBI:58349"/>
        <dbReference type="EC" id="1.14.19.21"/>
    </reaction>
    <physiologicalReaction direction="left-to-right" evidence="16">
        <dbReference type="Rhea" id="RHEA:45025"/>
    </physiologicalReaction>
</comment>
<evidence type="ECO:0000256" key="8">
    <source>
        <dbReference type="ARBA" id="ARBA00023002"/>
    </source>
</evidence>
<evidence type="ECO:0000256" key="4">
    <source>
        <dbReference type="ARBA" id="ARBA00022692"/>
    </source>
</evidence>
<evidence type="ECO:0000256" key="3">
    <source>
        <dbReference type="ARBA" id="ARBA00004972"/>
    </source>
</evidence>
<comment type="cofactor">
    <cofactor evidence="1">
        <name>Fe cation</name>
        <dbReference type="ChEBI" id="CHEBI:24875"/>
    </cofactor>
</comment>
<proteinExistence type="inferred from homology"/>
<evidence type="ECO:0000256" key="1">
    <source>
        <dbReference type="ARBA" id="ARBA00001962"/>
    </source>
</evidence>
<dbReference type="GO" id="GO:0016020">
    <property type="term" value="C:membrane"/>
    <property type="evidence" value="ECO:0007669"/>
    <property type="project" value="UniProtKB-SubCell"/>
</dbReference>
<dbReference type="RefSeq" id="WP_096333174.1">
    <property type="nucleotide sequence ID" value="NZ_FOMX01000002.1"/>
</dbReference>
<dbReference type="OrthoDB" id="7456916at2"/>
<evidence type="ECO:0000259" key="17">
    <source>
        <dbReference type="PROSITE" id="PS51296"/>
    </source>
</evidence>
<name>A0A1I1SU72_9BACT</name>
<keyword evidence="19" id="KW-1185">Reference proteome</keyword>
<evidence type="ECO:0000256" key="12">
    <source>
        <dbReference type="ARBA" id="ARBA00025712"/>
    </source>
</evidence>
<dbReference type="PANTHER" id="PTHR21266:SF32">
    <property type="entry name" value="CHOLESTEROL 7-DESATURASE NVD"/>
    <property type="match status" value="1"/>
</dbReference>
<keyword evidence="10" id="KW-0411">Iron-sulfur</keyword>
<dbReference type="GO" id="GO:0005737">
    <property type="term" value="C:cytoplasm"/>
    <property type="evidence" value="ECO:0007669"/>
    <property type="project" value="TreeGrafter"/>
</dbReference>
<dbReference type="Proteomes" id="UP000199400">
    <property type="component" value="Unassembled WGS sequence"/>
</dbReference>
<evidence type="ECO:0000256" key="2">
    <source>
        <dbReference type="ARBA" id="ARBA00004370"/>
    </source>
</evidence>
<sequence length="321" mass="36274">MSSRFPFTANPIGWFMVAYSDELKPAGVMPLHYFGRELVLFRGQDGVARVLDAHCPHLGAHLGHGGCVVENNITCPFHGWRFDGTGSCVGIPYAKKIPPAAMLRRWPVCERNGMLFVHHAPDESYAPTWEIPALAEHESQAWTAYTRRRWRVRTNVHEIVENAFDVAHFCFVHGAVRLPESKVTMNGPLFQVNSRTAFDTPAGVMEGDLDIDTFGFGMFTARYRGLLEAMIIATLTPMDDEFVDVRFTFTVKRLPDEAATAFVAQQFIEDACRQLEQDIAVWEHKKFLARPLLCEGDGPIGLFRKWARQFYPVATLRARAI</sequence>
<dbReference type="SUPFAM" id="SSF55961">
    <property type="entry name" value="Bet v1-like"/>
    <property type="match status" value="1"/>
</dbReference>
<evidence type="ECO:0000256" key="5">
    <source>
        <dbReference type="ARBA" id="ARBA00022714"/>
    </source>
</evidence>
<evidence type="ECO:0000256" key="7">
    <source>
        <dbReference type="ARBA" id="ARBA00022989"/>
    </source>
</evidence>
<reference evidence="19" key="1">
    <citation type="submission" date="2016-10" db="EMBL/GenBank/DDBJ databases">
        <authorList>
            <person name="Varghese N."/>
            <person name="Submissions S."/>
        </authorList>
    </citation>
    <scope>NUCLEOTIDE SEQUENCE [LARGE SCALE GENOMIC DNA]</scope>
    <source>
        <strain evidence="19">ATCC 25963</strain>
    </source>
</reference>
<evidence type="ECO:0000256" key="9">
    <source>
        <dbReference type="ARBA" id="ARBA00023004"/>
    </source>
</evidence>
<dbReference type="GO" id="GO:0051537">
    <property type="term" value="F:2 iron, 2 sulfur cluster binding"/>
    <property type="evidence" value="ECO:0007669"/>
    <property type="project" value="UniProtKB-KW"/>
</dbReference>
<dbReference type="PANTHER" id="PTHR21266">
    <property type="entry name" value="IRON-SULFUR DOMAIN CONTAINING PROTEIN"/>
    <property type="match status" value="1"/>
</dbReference>
<evidence type="ECO:0000256" key="14">
    <source>
        <dbReference type="ARBA" id="ARBA00026095"/>
    </source>
</evidence>
<keyword evidence="4" id="KW-0812">Transmembrane</keyword>
<evidence type="ECO:0000256" key="13">
    <source>
        <dbReference type="ARBA" id="ARBA00025729"/>
    </source>
</evidence>
<dbReference type="GO" id="GO:0170056">
    <property type="term" value="F:cholesterol 7-desaturase [NAD(P)H] activity"/>
    <property type="evidence" value="ECO:0007669"/>
    <property type="project" value="UniProtKB-EC"/>
</dbReference>
<evidence type="ECO:0000256" key="10">
    <source>
        <dbReference type="ARBA" id="ARBA00023014"/>
    </source>
</evidence>
<comment type="catalytic activity">
    <reaction evidence="15">
        <text>cholesterol + NADH + O2 + H(+) = 7-dehydrocholesterol + NAD(+) + 2 H2O</text>
        <dbReference type="Rhea" id="RHEA:51644"/>
        <dbReference type="ChEBI" id="CHEBI:15377"/>
        <dbReference type="ChEBI" id="CHEBI:15378"/>
        <dbReference type="ChEBI" id="CHEBI:15379"/>
        <dbReference type="ChEBI" id="CHEBI:16113"/>
        <dbReference type="ChEBI" id="CHEBI:17759"/>
        <dbReference type="ChEBI" id="CHEBI:57540"/>
        <dbReference type="ChEBI" id="CHEBI:57945"/>
        <dbReference type="EC" id="1.14.19.21"/>
    </reaction>
    <physiologicalReaction direction="left-to-right" evidence="15">
        <dbReference type="Rhea" id="RHEA:51645"/>
    </physiologicalReaction>
</comment>
<evidence type="ECO:0000313" key="18">
    <source>
        <dbReference type="EMBL" id="SFD46580.1"/>
    </source>
</evidence>
<comment type="similarity">
    <text evidence="13">Belongs to the cholesterol 7-desaturase family.</text>
</comment>
<dbReference type="InterPro" id="IPR050584">
    <property type="entry name" value="Cholesterol_7-desaturase"/>
</dbReference>
<comment type="subcellular location">
    <subcellularLocation>
        <location evidence="2">Membrane</location>
    </subcellularLocation>
</comment>
<comment type="pathway">
    <text evidence="12">Steroid hormone biosynthesis; dafachronic acid biosynthesis.</text>
</comment>
<dbReference type="Gene3D" id="2.102.10.10">
    <property type="entry name" value="Rieske [2Fe-2S] iron-sulphur domain"/>
    <property type="match status" value="1"/>
</dbReference>
<keyword evidence="7" id="KW-1133">Transmembrane helix</keyword>
<keyword evidence="11" id="KW-0472">Membrane</keyword>